<dbReference type="InterPro" id="IPR036852">
    <property type="entry name" value="Peptidase_S8/S53_dom_sf"/>
</dbReference>
<dbReference type="Proteomes" id="UP000622552">
    <property type="component" value="Unassembled WGS sequence"/>
</dbReference>
<proteinExistence type="inferred from homology"/>
<evidence type="ECO:0000256" key="1">
    <source>
        <dbReference type="ARBA" id="ARBA00011073"/>
    </source>
</evidence>
<dbReference type="Gene3D" id="3.30.70.80">
    <property type="entry name" value="Peptidase S8 propeptide/proteinase inhibitor I9"/>
    <property type="match status" value="1"/>
</dbReference>
<organism evidence="9 10">
    <name type="scientific">Longispora fulva</name>
    <dbReference type="NCBI Taxonomy" id="619741"/>
    <lineage>
        <taxon>Bacteria</taxon>
        <taxon>Bacillati</taxon>
        <taxon>Actinomycetota</taxon>
        <taxon>Actinomycetes</taxon>
        <taxon>Micromonosporales</taxon>
        <taxon>Micromonosporaceae</taxon>
        <taxon>Longispora</taxon>
    </lineage>
</organism>
<dbReference type="GO" id="GO:0004252">
    <property type="term" value="F:serine-type endopeptidase activity"/>
    <property type="evidence" value="ECO:0007669"/>
    <property type="project" value="UniProtKB-UniRule"/>
</dbReference>
<comment type="caution">
    <text evidence="9">The sequence shown here is derived from an EMBL/GenBank/DDBJ whole genome shotgun (WGS) entry which is preliminary data.</text>
</comment>
<feature type="chain" id="PRO_5035151443" evidence="7">
    <location>
        <begin position="32"/>
        <end position="700"/>
    </location>
</feature>
<dbReference type="PANTHER" id="PTHR43806:SF11">
    <property type="entry name" value="CEREVISIN-RELATED"/>
    <property type="match status" value="1"/>
</dbReference>
<name>A0A8J7KJL7_9ACTN</name>
<gene>
    <name evidence="9" type="ORF">IW245_003208</name>
</gene>
<evidence type="ECO:0000256" key="5">
    <source>
        <dbReference type="PROSITE-ProRule" id="PRU01240"/>
    </source>
</evidence>
<dbReference type="PROSITE" id="PS00136">
    <property type="entry name" value="SUBTILASE_ASP"/>
    <property type="match status" value="1"/>
</dbReference>
<feature type="active site" description="Charge relay system" evidence="5">
    <location>
        <position position="501"/>
    </location>
</feature>
<dbReference type="GO" id="GO:0005615">
    <property type="term" value="C:extracellular space"/>
    <property type="evidence" value="ECO:0007669"/>
    <property type="project" value="TreeGrafter"/>
</dbReference>
<keyword evidence="3 5" id="KW-0378">Hydrolase</keyword>
<dbReference type="PROSITE" id="PS51892">
    <property type="entry name" value="SUBTILASE"/>
    <property type="match status" value="1"/>
</dbReference>
<dbReference type="InterPro" id="IPR015500">
    <property type="entry name" value="Peptidase_S8_subtilisin-rel"/>
</dbReference>
<evidence type="ECO:0000256" key="2">
    <source>
        <dbReference type="ARBA" id="ARBA00022670"/>
    </source>
</evidence>
<dbReference type="EMBL" id="JADOUF010000001">
    <property type="protein sequence ID" value="MBG6137014.1"/>
    <property type="molecule type" value="Genomic_DNA"/>
</dbReference>
<dbReference type="InterPro" id="IPR023828">
    <property type="entry name" value="Peptidase_S8_Ser-AS"/>
</dbReference>
<keyword evidence="10" id="KW-1185">Reference proteome</keyword>
<dbReference type="PANTHER" id="PTHR43806">
    <property type="entry name" value="PEPTIDASE S8"/>
    <property type="match status" value="1"/>
</dbReference>
<dbReference type="PROSITE" id="PS00138">
    <property type="entry name" value="SUBTILASE_SER"/>
    <property type="match status" value="1"/>
</dbReference>
<dbReference type="InterPro" id="IPR034193">
    <property type="entry name" value="PCSK9_ProteinaseK-like"/>
</dbReference>
<evidence type="ECO:0000256" key="6">
    <source>
        <dbReference type="RuleBase" id="RU003355"/>
    </source>
</evidence>
<dbReference type="InterPro" id="IPR050131">
    <property type="entry name" value="Peptidase_S8_subtilisin-like"/>
</dbReference>
<keyword evidence="4 5" id="KW-0720">Serine protease</keyword>
<dbReference type="SUPFAM" id="SSF54897">
    <property type="entry name" value="Protease propeptides/inhibitors"/>
    <property type="match status" value="1"/>
</dbReference>
<dbReference type="Gene3D" id="3.40.50.200">
    <property type="entry name" value="Peptidase S8/S53 domain"/>
    <property type="match status" value="1"/>
</dbReference>
<feature type="domain" description="Peptidase S8/S53" evidence="8">
    <location>
        <begin position="301"/>
        <end position="537"/>
    </location>
</feature>
<feature type="active site" description="Charge relay system" evidence="5">
    <location>
        <position position="341"/>
    </location>
</feature>
<evidence type="ECO:0000256" key="4">
    <source>
        <dbReference type="ARBA" id="ARBA00022825"/>
    </source>
</evidence>
<dbReference type="SUPFAM" id="SSF52743">
    <property type="entry name" value="Subtilisin-like"/>
    <property type="match status" value="1"/>
</dbReference>
<dbReference type="InterPro" id="IPR037045">
    <property type="entry name" value="S8pro/Inhibitor_I9_sf"/>
</dbReference>
<dbReference type="InterPro" id="IPR000209">
    <property type="entry name" value="Peptidase_S8/S53_dom"/>
</dbReference>
<feature type="active site" description="Charge relay system" evidence="5">
    <location>
        <position position="310"/>
    </location>
</feature>
<dbReference type="GO" id="GO:0006508">
    <property type="term" value="P:proteolysis"/>
    <property type="evidence" value="ECO:0007669"/>
    <property type="project" value="UniProtKB-KW"/>
</dbReference>
<keyword evidence="7" id="KW-0732">Signal</keyword>
<feature type="signal peptide" evidence="7">
    <location>
        <begin position="1"/>
        <end position="31"/>
    </location>
</feature>
<dbReference type="Pfam" id="PF00082">
    <property type="entry name" value="Peptidase_S8"/>
    <property type="match status" value="1"/>
</dbReference>
<dbReference type="InterPro" id="IPR023827">
    <property type="entry name" value="Peptidase_S8_Asp-AS"/>
</dbReference>
<evidence type="ECO:0000259" key="8">
    <source>
        <dbReference type="Pfam" id="PF00082"/>
    </source>
</evidence>
<dbReference type="PRINTS" id="PR00723">
    <property type="entry name" value="SUBTILISIN"/>
</dbReference>
<sequence>MIGRRIRLGAIASACLTLAAAAATTVGTAPAAAATGIRTGMTWTVLGEQDGSVHVGADGQTNAYAGDTTVDQYRSILCLLVDGRSAPAGITFDFSNGWARGAVRATPAIAASVLTSQAQADEICADTFGAGWRLAEFHDGRYGPNLDQPGGWSFWAAGSLAPGTRLWTAISDQPANAWNSAGTMPAVPALPKFIAADAEENPIAGQYQVMFPDTTAETDVAARADALVAAYGGKVLDVQTSVLGFSFAGTEAQAQAMSAHSWVETVEQDTTVDGNVVPWHLDRVDQRALPLDTQYAPTGTGAGVNIYVLDSGFRYTHTEIAGRARSGVDLVGGNGVDCMGHGTATSGMAAGRTVGVAPAATLISVRIFGCSGGTSRSKIVSAFDWVARNHVNPAVANGSFGGKVGFLRRWFNWRTPEDKAVRRATQAGVTVVVSAGNNNDKAKNYTPARAAEAITVGATNSGDQRAYFSNYGKVDLFAPGQAVLSGNQLGDTSYSSWDGTSFSSPMVAGAAALYLQSHPTASPGQVKSFLQNNATPNVVGNPGSGSTNRLLYTRAAATHAGMTWTVLEQRAGAVRVGADGTTNPYSGDTPASAALPVLCLLVDNTPVPAGITPSFYAGWARGPVRLSPAVSGGDLTSRATADAVCAANFGAGWRMAEFHDGRYGANLEFGGGWAFWGAGTLPAGTRFWTAINDQPANNWN</sequence>
<dbReference type="RefSeq" id="WP_197003924.1">
    <property type="nucleotide sequence ID" value="NZ_BONS01000022.1"/>
</dbReference>
<evidence type="ECO:0000256" key="3">
    <source>
        <dbReference type="ARBA" id="ARBA00022801"/>
    </source>
</evidence>
<dbReference type="CDD" id="cd04077">
    <property type="entry name" value="Peptidases_S8_PCSK9_ProteinaseK_like"/>
    <property type="match status" value="1"/>
</dbReference>
<dbReference type="FunFam" id="3.40.50.200:FF:000014">
    <property type="entry name" value="Proteinase K"/>
    <property type="match status" value="1"/>
</dbReference>
<protein>
    <submittedName>
        <fullName evidence="9">Subtilisin family serine protease</fullName>
    </submittedName>
</protein>
<evidence type="ECO:0000313" key="9">
    <source>
        <dbReference type="EMBL" id="MBG6137014.1"/>
    </source>
</evidence>
<accession>A0A8J7KJL7</accession>
<comment type="similarity">
    <text evidence="1 5 6">Belongs to the peptidase S8 family.</text>
</comment>
<evidence type="ECO:0000313" key="10">
    <source>
        <dbReference type="Proteomes" id="UP000622552"/>
    </source>
</evidence>
<keyword evidence="2 5" id="KW-0645">Protease</keyword>
<evidence type="ECO:0000256" key="7">
    <source>
        <dbReference type="SAM" id="SignalP"/>
    </source>
</evidence>
<reference evidence="9" key="1">
    <citation type="submission" date="2020-11" db="EMBL/GenBank/DDBJ databases">
        <title>Sequencing the genomes of 1000 actinobacteria strains.</title>
        <authorList>
            <person name="Klenk H.-P."/>
        </authorList>
    </citation>
    <scope>NUCLEOTIDE SEQUENCE</scope>
    <source>
        <strain evidence="9">DSM 45356</strain>
    </source>
</reference>
<dbReference type="AlphaFoldDB" id="A0A8J7KJL7"/>